<sequence>MAEWALACHTFDLKVEDVAYENLAKTANRWPSEQAFLPFFDPSERYPEYEQFPRVFSIDFVERIEGGRTYVVQRLQDVNIGDRLTDNSNEPDDYRFHDVFHLAYVAYLGWSPVLRGLLKLKRKSQPKIDENEDGARATIIEEGIATWIFNHAKRRDHYENVAQGKLDYGLLKQIKSMVEGYEVEACPLWQWEMAILRGFEVFRMLKSNRGGRVTVNMNDHTLTYEELPHPT</sequence>
<dbReference type="AlphaFoldDB" id="A0A3S0PKP5"/>
<accession>A0A3S0PKP5</accession>
<name>A0A3S0PKP5_9GAMM</name>
<protein>
    <recommendedName>
        <fullName evidence="1">MazG C-terminal domain-containing protein</fullName>
    </recommendedName>
</protein>
<organism evidence="2 3">
    <name type="scientific">Dyella choica</name>
    <dbReference type="NCBI Taxonomy" id="1927959"/>
    <lineage>
        <taxon>Bacteria</taxon>
        <taxon>Pseudomonadati</taxon>
        <taxon>Pseudomonadota</taxon>
        <taxon>Gammaproteobacteria</taxon>
        <taxon>Lysobacterales</taxon>
        <taxon>Rhodanobacteraceae</taxon>
        <taxon>Dyella</taxon>
    </lineage>
</organism>
<evidence type="ECO:0000313" key="3">
    <source>
        <dbReference type="Proteomes" id="UP000274358"/>
    </source>
</evidence>
<evidence type="ECO:0000259" key="1">
    <source>
        <dbReference type="Pfam" id="PF18722"/>
    </source>
</evidence>
<dbReference type="InterPro" id="IPR041407">
    <property type="entry name" value="MazG_C"/>
</dbReference>
<evidence type="ECO:0000313" key="2">
    <source>
        <dbReference type="EMBL" id="RUL70566.1"/>
    </source>
</evidence>
<proteinExistence type="predicted"/>
<dbReference type="Pfam" id="PF18722">
    <property type="entry name" value="MazG_C"/>
    <property type="match status" value="1"/>
</dbReference>
<reference evidence="2 3" key="1">
    <citation type="submission" date="2018-12" db="EMBL/GenBank/DDBJ databases">
        <title>Dyella dinghuensis sp. nov. DHOA06 and Dyella choica sp. nov. 4M-K27, isolated from forest soil.</title>
        <authorList>
            <person name="Qiu L.-H."/>
            <person name="Gao Z.-H."/>
        </authorList>
    </citation>
    <scope>NUCLEOTIDE SEQUENCE [LARGE SCALE GENOMIC DNA]</scope>
    <source>
        <strain evidence="2 3">4M-K27</strain>
    </source>
</reference>
<gene>
    <name evidence="2" type="ORF">EKH80_20210</name>
</gene>
<keyword evidence="3" id="KW-1185">Reference proteome</keyword>
<feature type="domain" description="MazG C-terminal" evidence="1">
    <location>
        <begin position="40"/>
        <end position="226"/>
    </location>
</feature>
<dbReference type="EMBL" id="RYYV01000022">
    <property type="protein sequence ID" value="RUL70566.1"/>
    <property type="molecule type" value="Genomic_DNA"/>
</dbReference>
<dbReference type="Proteomes" id="UP000274358">
    <property type="component" value="Unassembled WGS sequence"/>
</dbReference>
<comment type="caution">
    <text evidence="2">The sequence shown here is derived from an EMBL/GenBank/DDBJ whole genome shotgun (WGS) entry which is preliminary data.</text>
</comment>